<organism evidence="2 3">
    <name type="scientific">Dufourea novaeangliae</name>
    <name type="common">Sweat bee</name>
    <dbReference type="NCBI Taxonomy" id="178035"/>
    <lineage>
        <taxon>Eukaryota</taxon>
        <taxon>Metazoa</taxon>
        <taxon>Ecdysozoa</taxon>
        <taxon>Arthropoda</taxon>
        <taxon>Hexapoda</taxon>
        <taxon>Insecta</taxon>
        <taxon>Pterygota</taxon>
        <taxon>Neoptera</taxon>
        <taxon>Endopterygota</taxon>
        <taxon>Hymenoptera</taxon>
        <taxon>Apocrita</taxon>
        <taxon>Aculeata</taxon>
        <taxon>Apoidea</taxon>
        <taxon>Anthophila</taxon>
        <taxon>Halictidae</taxon>
        <taxon>Rophitinae</taxon>
        <taxon>Dufourea</taxon>
    </lineage>
</organism>
<feature type="compositionally biased region" description="Polar residues" evidence="1">
    <location>
        <begin position="1"/>
        <end position="18"/>
    </location>
</feature>
<evidence type="ECO:0000313" key="3">
    <source>
        <dbReference type="Proteomes" id="UP000076502"/>
    </source>
</evidence>
<dbReference type="EMBL" id="KQ434793">
    <property type="protein sequence ID" value="KZC05504.1"/>
    <property type="molecule type" value="Genomic_DNA"/>
</dbReference>
<feature type="region of interest" description="Disordered" evidence="1">
    <location>
        <begin position="1"/>
        <end position="49"/>
    </location>
</feature>
<accession>A0A154P2D9</accession>
<dbReference type="AlphaFoldDB" id="A0A154P2D9"/>
<keyword evidence="3" id="KW-1185">Reference proteome</keyword>
<proteinExistence type="predicted"/>
<protein>
    <submittedName>
        <fullName evidence="2">Uncharacterized protein</fullName>
    </submittedName>
</protein>
<dbReference type="Proteomes" id="UP000076502">
    <property type="component" value="Unassembled WGS sequence"/>
</dbReference>
<reference evidence="2 3" key="1">
    <citation type="submission" date="2015-07" db="EMBL/GenBank/DDBJ databases">
        <title>The genome of Dufourea novaeangliae.</title>
        <authorList>
            <person name="Pan H."/>
            <person name="Kapheim K."/>
        </authorList>
    </citation>
    <scope>NUCLEOTIDE SEQUENCE [LARGE SCALE GENOMIC DNA]</scope>
    <source>
        <strain evidence="2">0120121106</strain>
        <tissue evidence="2">Whole body</tissue>
    </source>
</reference>
<gene>
    <name evidence="2" type="ORF">WN55_06987</name>
</gene>
<name>A0A154P2D9_DUFNO</name>
<sequence>MAFPGNSVNLKSAQTHRATTAEDHPNRTADTTRFPEFTKKTSKKYTYRRENRDEAHTLSLVSSRFRRHTRDTRCCHLARNC</sequence>
<evidence type="ECO:0000256" key="1">
    <source>
        <dbReference type="SAM" id="MobiDB-lite"/>
    </source>
</evidence>
<evidence type="ECO:0000313" key="2">
    <source>
        <dbReference type="EMBL" id="KZC05504.1"/>
    </source>
</evidence>